<feature type="domain" description="Glycoside hydrolase family 3 N-terminal" evidence="12">
    <location>
        <begin position="164"/>
        <end position="268"/>
    </location>
</feature>
<dbReference type="NCBIfam" id="TIGR00281">
    <property type="entry name" value="SMC-Scp complex subunit ScpB"/>
    <property type="match status" value="1"/>
</dbReference>
<feature type="compositionally biased region" description="Low complexity" evidence="10">
    <location>
        <begin position="919"/>
        <end position="928"/>
    </location>
</feature>
<evidence type="ECO:0000256" key="4">
    <source>
        <dbReference type="ARBA" id="ARBA00022692"/>
    </source>
</evidence>
<evidence type="ECO:0000256" key="10">
    <source>
        <dbReference type="SAM" id="MobiDB-lite"/>
    </source>
</evidence>
<dbReference type="Gene3D" id="1.10.10.10">
    <property type="entry name" value="Winged helix-like DNA-binding domain superfamily/Winged helix DNA-binding domain"/>
    <property type="match status" value="2"/>
</dbReference>
<dbReference type="GO" id="GO:0004553">
    <property type="term" value="F:hydrolase activity, hydrolyzing O-glycosyl compounds"/>
    <property type="evidence" value="ECO:0007669"/>
    <property type="project" value="InterPro"/>
</dbReference>
<dbReference type="Pfam" id="PF04079">
    <property type="entry name" value="SMC_ScpB"/>
    <property type="match status" value="1"/>
</dbReference>
<dbReference type="CDD" id="cd06158">
    <property type="entry name" value="S2P-M50_like_1"/>
    <property type="match status" value="1"/>
</dbReference>
<dbReference type="Pfam" id="PF00933">
    <property type="entry name" value="Glyco_hydro_3"/>
    <property type="match status" value="1"/>
</dbReference>
<evidence type="ECO:0000256" key="9">
    <source>
        <dbReference type="ARBA" id="ARBA00023306"/>
    </source>
</evidence>
<organism evidence="14 15">
    <name type="scientific">Geodia barretti</name>
    <name type="common">Barrett's horny sponge</name>
    <dbReference type="NCBI Taxonomy" id="519541"/>
    <lineage>
        <taxon>Eukaryota</taxon>
        <taxon>Metazoa</taxon>
        <taxon>Porifera</taxon>
        <taxon>Demospongiae</taxon>
        <taxon>Heteroscleromorpha</taxon>
        <taxon>Tetractinellida</taxon>
        <taxon>Astrophorina</taxon>
        <taxon>Geodiidae</taxon>
        <taxon>Geodia</taxon>
    </lineage>
</organism>
<name>A0AA35SVF3_GEOBA</name>
<dbReference type="Pfam" id="PF02163">
    <property type="entry name" value="Peptidase_M50"/>
    <property type="match status" value="1"/>
</dbReference>
<dbReference type="InterPro" id="IPR036390">
    <property type="entry name" value="WH_DNA-bd_sf"/>
</dbReference>
<keyword evidence="3" id="KW-0132">Cell division</keyword>
<accession>A0AA35SVF3</accession>
<evidence type="ECO:0000259" key="12">
    <source>
        <dbReference type="Pfam" id="PF00933"/>
    </source>
</evidence>
<dbReference type="GO" id="GO:0016020">
    <property type="term" value="C:membrane"/>
    <property type="evidence" value="ECO:0007669"/>
    <property type="project" value="UniProtKB-SubCell"/>
</dbReference>
<keyword evidence="8 11" id="KW-0472">Membrane</keyword>
<evidence type="ECO:0000256" key="8">
    <source>
        <dbReference type="ARBA" id="ARBA00023136"/>
    </source>
</evidence>
<dbReference type="InterPro" id="IPR036388">
    <property type="entry name" value="WH-like_DNA-bd_sf"/>
</dbReference>
<proteinExistence type="predicted"/>
<dbReference type="InterPro" id="IPR008915">
    <property type="entry name" value="Peptidase_M50"/>
</dbReference>
<dbReference type="GO" id="GO:0008237">
    <property type="term" value="F:metallopeptidase activity"/>
    <property type="evidence" value="ECO:0007669"/>
    <property type="project" value="InterPro"/>
</dbReference>
<dbReference type="GO" id="GO:0051301">
    <property type="term" value="P:cell division"/>
    <property type="evidence" value="ECO:0007669"/>
    <property type="project" value="UniProtKB-KW"/>
</dbReference>
<reference evidence="14" key="1">
    <citation type="submission" date="2023-03" db="EMBL/GenBank/DDBJ databases">
        <authorList>
            <person name="Steffen K."/>
            <person name="Cardenas P."/>
        </authorList>
    </citation>
    <scope>NUCLEOTIDE SEQUENCE</scope>
</reference>
<gene>
    <name evidence="14" type="ORF">GBAR_LOCUS20236</name>
</gene>
<dbReference type="InterPro" id="IPR044537">
    <property type="entry name" value="Rip2-like"/>
</dbReference>
<feature type="transmembrane region" description="Helical" evidence="11">
    <location>
        <begin position="331"/>
        <end position="349"/>
    </location>
</feature>
<evidence type="ECO:0000256" key="3">
    <source>
        <dbReference type="ARBA" id="ARBA00022618"/>
    </source>
</evidence>
<feature type="compositionally biased region" description="Polar residues" evidence="10">
    <location>
        <begin position="692"/>
        <end position="702"/>
    </location>
</feature>
<feature type="transmembrane region" description="Helical" evidence="11">
    <location>
        <begin position="279"/>
        <end position="297"/>
    </location>
</feature>
<feature type="region of interest" description="Disordered" evidence="10">
    <location>
        <begin position="881"/>
        <end position="936"/>
    </location>
</feature>
<feature type="transmembrane region" description="Helical" evidence="11">
    <location>
        <begin position="404"/>
        <end position="425"/>
    </location>
</feature>
<evidence type="ECO:0000313" key="15">
    <source>
        <dbReference type="Proteomes" id="UP001174909"/>
    </source>
</evidence>
<feature type="domain" description="Peptidase M50" evidence="13">
    <location>
        <begin position="405"/>
        <end position="444"/>
    </location>
</feature>
<dbReference type="SUPFAM" id="SSF46785">
    <property type="entry name" value="Winged helix' DNA-binding domain"/>
    <property type="match status" value="2"/>
</dbReference>
<comment type="subcellular location">
    <subcellularLocation>
        <location evidence="1">Membrane</location>
        <topology evidence="1">Multi-pass membrane protein</topology>
    </subcellularLocation>
</comment>
<dbReference type="AlphaFoldDB" id="A0AA35SVF3"/>
<keyword evidence="2" id="KW-0963">Cytoplasm</keyword>
<dbReference type="InterPro" id="IPR017853">
    <property type="entry name" value="GH"/>
</dbReference>
<dbReference type="Gene3D" id="6.10.250.2410">
    <property type="match status" value="1"/>
</dbReference>
<dbReference type="InterPro" id="IPR001764">
    <property type="entry name" value="Glyco_hydro_3_N"/>
</dbReference>
<evidence type="ECO:0000256" key="5">
    <source>
        <dbReference type="ARBA" id="ARBA00022801"/>
    </source>
</evidence>
<feature type="region of interest" description="Disordered" evidence="10">
    <location>
        <begin position="667"/>
        <end position="709"/>
    </location>
</feature>
<feature type="transmembrane region" description="Helical" evidence="11">
    <location>
        <begin position="370"/>
        <end position="392"/>
    </location>
</feature>
<evidence type="ECO:0000259" key="13">
    <source>
        <dbReference type="Pfam" id="PF02163"/>
    </source>
</evidence>
<dbReference type="InterPro" id="IPR005234">
    <property type="entry name" value="ScpB_csome_segregation"/>
</dbReference>
<keyword evidence="5" id="KW-0378">Hydrolase</keyword>
<evidence type="ECO:0000256" key="2">
    <source>
        <dbReference type="ARBA" id="ARBA00022490"/>
    </source>
</evidence>
<dbReference type="PANTHER" id="PTHR34298:SF2">
    <property type="entry name" value="SEGREGATION AND CONDENSATION PROTEIN B"/>
    <property type="match status" value="1"/>
</dbReference>
<evidence type="ECO:0000256" key="7">
    <source>
        <dbReference type="ARBA" id="ARBA00022989"/>
    </source>
</evidence>
<keyword evidence="4 11" id="KW-0812">Transmembrane</keyword>
<dbReference type="Proteomes" id="UP001174909">
    <property type="component" value="Unassembled WGS sequence"/>
</dbReference>
<dbReference type="GO" id="GO:0051304">
    <property type="term" value="P:chromosome separation"/>
    <property type="evidence" value="ECO:0007669"/>
    <property type="project" value="InterPro"/>
</dbReference>
<keyword evidence="6" id="KW-0159">Chromosome partition</keyword>
<dbReference type="InterPro" id="IPR036962">
    <property type="entry name" value="Glyco_hydro_3_N_sf"/>
</dbReference>
<evidence type="ECO:0000256" key="1">
    <source>
        <dbReference type="ARBA" id="ARBA00004141"/>
    </source>
</evidence>
<dbReference type="PANTHER" id="PTHR34298">
    <property type="entry name" value="SEGREGATION AND CONDENSATION PROTEIN B"/>
    <property type="match status" value="1"/>
</dbReference>
<sequence>MVLGCAGEALDDGERRFLADVDPAGFILFKRNCESPAQTQALIGALREAVGRPDAPVLIDQEGGRVVRLGPPHWRAPPAPALLGALAEVDGDAGVRAAWLNARLVAVDLLALGFTVNCVPALDLRFAGANKVVGDRSFGADPRLVARLGRAVADGLRAGGIVPAALRARDFVPFRALRDAPVGLTAHVCYAALDPERPGTLSPKVIGEAVRGAIGFDGLLVTDDLSMGALTGSVGQRASAALAAGCDLALHCNGIRDEMEEVAAAAPKLAGRDAAVIEAWLLAASVWVIPVLFAITLHEAAHGWAALKLGDDTAARLGRITLNPLKHVHPVGTVLLPGALIALGAPFVFGFAKPVPVNPARLRNPRGGMVLVALAGPGMNILLACLSALLLHAAAVFPPVFAEWWRATFTLGIAINLVLAIFNMLPVPPLDGGRVVHGLLPPRSAERFARLERFGIIVGAGRILCRAADCGGVRHRVQPVGRNCAAADGSGLRTDRRPVRRGGTGVMAHLTPLEDDAGRRGTATPRPGAAEDESQLIVNLDGFEGPLDLLLTLARTQKVDLARISILALAEQYLAYVTQARRLRIELAAGYLVMAAWLAYLKSRLLLPDEEPDAEEPSSTEMAAALARRLRRLAAMRDAAATLMDRPQLGQDVFAAGRAEGLPVHEEALHENSPIGAVRPDLSSPEARRTMTTDPLETSPSVEPTEDDERAARASRIVEAVIFAAGRPVDAATLAAQLPEGTDVEAGLARLAAHYQHRGVHLVKVAGGWTFRTAPDLAEHLTVHRVVRRRLSRAALETLAIIAYHQPVTRAEVEEIRGVHLGRGTLDLLLEAGWIAPKGRRRTPGRPVTWVTTPAFMEHFGLESLDDLPGVDELEAAGLLESAGPQAGETGEALTRLPLEDDGGGAPDFAGEPEESESAEAASTTVVTLSGRGSTA</sequence>
<evidence type="ECO:0000256" key="6">
    <source>
        <dbReference type="ARBA" id="ARBA00022829"/>
    </source>
</evidence>
<dbReference type="EMBL" id="CASHTH010002843">
    <property type="protein sequence ID" value="CAI8036063.1"/>
    <property type="molecule type" value="Genomic_DNA"/>
</dbReference>
<protein>
    <submittedName>
        <fullName evidence="14">Beta-hexosaminidase</fullName>
    </submittedName>
</protein>
<dbReference type="GO" id="GO:0005975">
    <property type="term" value="P:carbohydrate metabolic process"/>
    <property type="evidence" value="ECO:0007669"/>
    <property type="project" value="InterPro"/>
</dbReference>
<keyword evidence="9" id="KW-0131">Cell cycle</keyword>
<dbReference type="GO" id="GO:0006508">
    <property type="term" value="P:proteolysis"/>
    <property type="evidence" value="ECO:0007669"/>
    <property type="project" value="InterPro"/>
</dbReference>
<keyword evidence="15" id="KW-1185">Reference proteome</keyword>
<dbReference type="InterPro" id="IPR003768">
    <property type="entry name" value="ScpA"/>
</dbReference>
<keyword evidence="7 11" id="KW-1133">Transmembrane helix</keyword>
<dbReference type="Pfam" id="PF02616">
    <property type="entry name" value="SMC_ScpA"/>
    <property type="match status" value="1"/>
</dbReference>
<evidence type="ECO:0000313" key="14">
    <source>
        <dbReference type="EMBL" id="CAI8036063.1"/>
    </source>
</evidence>
<evidence type="ECO:0000256" key="11">
    <source>
        <dbReference type="SAM" id="Phobius"/>
    </source>
</evidence>
<comment type="caution">
    <text evidence="14">The sequence shown here is derived from an EMBL/GenBank/DDBJ whole genome shotgun (WGS) entry which is preliminary data.</text>
</comment>
<dbReference type="SUPFAM" id="SSF51445">
    <property type="entry name" value="(Trans)glycosidases"/>
    <property type="match status" value="1"/>
</dbReference>
<dbReference type="Gene3D" id="3.20.20.300">
    <property type="entry name" value="Glycoside hydrolase, family 3, N-terminal domain"/>
    <property type="match status" value="2"/>
</dbReference>